<dbReference type="AlphaFoldDB" id="A0A2K8PR03"/>
<name>A0A2K8PR03_STRLA</name>
<feature type="domain" description="Ferritin/DPS" evidence="1">
    <location>
        <begin position="15"/>
        <end position="81"/>
    </location>
</feature>
<dbReference type="OrthoDB" id="4310038at2"/>
<sequence>MNSPMAAESGCDLMKRLAKDLKLSIAKTQEHADQVASRIAELEAQANPDQSQISALKQALEVLRKKIEDERASLSELEDVISENC</sequence>
<evidence type="ECO:0000259" key="1">
    <source>
        <dbReference type="Pfam" id="PF00210"/>
    </source>
</evidence>
<evidence type="ECO:0000313" key="3">
    <source>
        <dbReference type="Proteomes" id="UP000231791"/>
    </source>
</evidence>
<dbReference type="RefSeq" id="WP_158740575.1">
    <property type="nucleotide sequence ID" value="NZ_BSRP01000065.1"/>
</dbReference>
<dbReference type="GO" id="GO:0008199">
    <property type="term" value="F:ferric iron binding"/>
    <property type="evidence" value="ECO:0007669"/>
    <property type="project" value="InterPro"/>
</dbReference>
<protein>
    <recommendedName>
        <fullName evidence="1">Ferritin/DPS domain-containing protein</fullName>
    </recommendedName>
</protein>
<evidence type="ECO:0000313" key="2">
    <source>
        <dbReference type="EMBL" id="ATZ29186.1"/>
    </source>
</evidence>
<dbReference type="Pfam" id="PF00210">
    <property type="entry name" value="Ferritin"/>
    <property type="match status" value="1"/>
</dbReference>
<gene>
    <name evidence="2" type="ORF">SLAV_37105</name>
</gene>
<dbReference type="Proteomes" id="UP000231791">
    <property type="component" value="Chromosome"/>
</dbReference>
<keyword evidence="3" id="KW-1185">Reference proteome</keyword>
<dbReference type="EMBL" id="CP024985">
    <property type="protein sequence ID" value="ATZ29186.1"/>
    <property type="molecule type" value="Genomic_DNA"/>
</dbReference>
<organism evidence="2 3">
    <name type="scientific">Streptomyces lavendulae subsp. lavendulae</name>
    <dbReference type="NCBI Taxonomy" id="58340"/>
    <lineage>
        <taxon>Bacteria</taxon>
        <taxon>Bacillati</taxon>
        <taxon>Actinomycetota</taxon>
        <taxon>Actinomycetes</taxon>
        <taxon>Kitasatosporales</taxon>
        <taxon>Streptomycetaceae</taxon>
        <taxon>Streptomyces</taxon>
    </lineage>
</organism>
<dbReference type="KEGG" id="slx:SLAV_37105"/>
<reference evidence="2 3" key="1">
    <citation type="submission" date="2017-11" db="EMBL/GenBank/DDBJ databases">
        <title>Complete genome sequence of Streptomyces lavendulae subsp. lavendulae CCM 3239 (formerly 'Streptomyces aureofaciens CCM 3239'), the producer of the angucycline-type antibiotic auricin.</title>
        <authorList>
            <person name="Busche T."/>
            <person name="Novakova R."/>
            <person name="Al'Dilaimi A."/>
            <person name="Homerova D."/>
            <person name="Feckova L."/>
            <person name="Rezuchova B."/>
            <person name="Mingyar E."/>
            <person name="Csolleiova D."/>
            <person name="Bekeova C."/>
            <person name="Winkler A."/>
            <person name="Sevcikova B."/>
            <person name="Kalinowski J."/>
            <person name="Kormanec J."/>
            <person name="Ruckert C."/>
        </authorList>
    </citation>
    <scope>NUCLEOTIDE SEQUENCE [LARGE SCALE GENOMIC DNA]</scope>
    <source>
        <strain evidence="2 3">CCM 3239</strain>
    </source>
</reference>
<dbReference type="InterPro" id="IPR012347">
    <property type="entry name" value="Ferritin-like"/>
</dbReference>
<dbReference type="GeneID" id="49388378"/>
<dbReference type="Gene3D" id="1.20.1260.10">
    <property type="match status" value="1"/>
</dbReference>
<accession>A0A2K8PR03</accession>
<proteinExistence type="predicted"/>
<dbReference type="InterPro" id="IPR008331">
    <property type="entry name" value="Ferritin_DPS_dom"/>
</dbReference>